<feature type="transmembrane region" description="Helical" evidence="7">
    <location>
        <begin position="86"/>
        <end position="106"/>
    </location>
</feature>
<evidence type="ECO:0000256" key="4">
    <source>
        <dbReference type="ARBA" id="ARBA00023136"/>
    </source>
</evidence>
<dbReference type="Pfam" id="PF20684">
    <property type="entry name" value="Fung_rhodopsin"/>
    <property type="match status" value="1"/>
</dbReference>
<feature type="domain" description="Rhodopsin" evidence="8">
    <location>
        <begin position="71"/>
        <end position="316"/>
    </location>
</feature>
<evidence type="ECO:0000256" key="2">
    <source>
        <dbReference type="ARBA" id="ARBA00022692"/>
    </source>
</evidence>
<dbReference type="GO" id="GO:0016020">
    <property type="term" value="C:membrane"/>
    <property type="evidence" value="ECO:0007669"/>
    <property type="project" value="UniProtKB-SubCell"/>
</dbReference>
<feature type="compositionally biased region" description="Basic and acidic residues" evidence="6">
    <location>
        <begin position="425"/>
        <end position="435"/>
    </location>
</feature>
<dbReference type="PANTHER" id="PTHR33048:SF158">
    <property type="entry name" value="MEMBRANE PROTEIN PTH11-LIKE, PUTATIVE-RELATED"/>
    <property type="match status" value="1"/>
</dbReference>
<dbReference type="InterPro" id="IPR049326">
    <property type="entry name" value="Rhodopsin_dom_fungi"/>
</dbReference>
<evidence type="ECO:0000313" key="10">
    <source>
        <dbReference type="Proteomes" id="UP000799764"/>
    </source>
</evidence>
<evidence type="ECO:0000256" key="7">
    <source>
        <dbReference type="SAM" id="Phobius"/>
    </source>
</evidence>
<dbReference type="InterPro" id="IPR052337">
    <property type="entry name" value="SAT4-like"/>
</dbReference>
<evidence type="ECO:0000256" key="5">
    <source>
        <dbReference type="ARBA" id="ARBA00038359"/>
    </source>
</evidence>
<keyword evidence="4 7" id="KW-0472">Membrane</keyword>
<feature type="transmembrane region" description="Helical" evidence="7">
    <location>
        <begin position="134"/>
        <end position="155"/>
    </location>
</feature>
<comment type="caution">
    <text evidence="9">The sequence shown here is derived from an EMBL/GenBank/DDBJ whole genome shotgun (WGS) entry which is preliminary data.</text>
</comment>
<feature type="transmembrane region" description="Helical" evidence="7">
    <location>
        <begin position="52"/>
        <end position="74"/>
    </location>
</feature>
<comment type="similarity">
    <text evidence="5">Belongs to the SAT4 family.</text>
</comment>
<proteinExistence type="inferred from homology"/>
<evidence type="ECO:0000256" key="1">
    <source>
        <dbReference type="ARBA" id="ARBA00004141"/>
    </source>
</evidence>
<dbReference type="PANTHER" id="PTHR33048">
    <property type="entry name" value="PTH11-LIKE INTEGRAL MEMBRANE PROTEIN (AFU_ORTHOLOGUE AFUA_5G11245)"/>
    <property type="match status" value="1"/>
</dbReference>
<accession>A0A9P4PRP8</accession>
<keyword evidence="2 7" id="KW-0812">Transmembrane</keyword>
<dbReference type="AlphaFoldDB" id="A0A9P4PRP8"/>
<protein>
    <recommendedName>
        <fullName evidence="8">Rhodopsin domain-containing protein</fullName>
    </recommendedName>
</protein>
<sequence length="441" mass="48903">MSIDWQQLMAKLMASPSSLTPEEIAILKITPAVTPPLGVVSDFANPPTIKNIQYGITSPLMAFMLLVSLNRFYVKTFLMKKYGWDDLTLVLSVIGTLVYFSVTIWGCERGRVGVHLWDINVLDSISEDFMVPSYILVIVPNIVFGLVKTTFFLLYLQLFRQLYWIRISIYVGLALNTAVYIAFTIALFYFATPRPGEKLYTHDLRASGELAVPVSAVGLVMDVIVLVIPIVAISGLQTSTRKKVGAILIFLSGLLACICSALSIYYRIRLDSNTRGSDITYKLIGVYTSSYVPSQLTQLAEMMIGVMCACMPSLAYSYRHIPAVQSLKKSVSSYFSASERTKQSTKYSSAGGTIGSMGQNFPAIGKTNDVYIAMEDYHAHTTRSASLGSHSEMVDYKHRDGPQVYDERGLQEIFDGSGHLIPEGPRSEYSEERARVMHSVV</sequence>
<dbReference type="OrthoDB" id="444631at2759"/>
<evidence type="ECO:0000259" key="8">
    <source>
        <dbReference type="Pfam" id="PF20684"/>
    </source>
</evidence>
<evidence type="ECO:0000313" key="9">
    <source>
        <dbReference type="EMBL" id="KAF2449025.1"/>
    </source>
</evidence>
<feature type="transmembrane region" description="Helical" evidence="7">
    <location>
        <begin position="210"/>
        <end position="232"/>
    </location>
</feature>
<feature type="transmembrane region" description="Helical" evidence="7">
    <location>
        <begin position="167"/>
        <end position="190"/>
    </location>
</feature>
<feature type="transmembrane region" description="Helical" evidence="7">
    <location>
        <begin position="244"/>
        <end position="266"/>
    </location>
</feature>
<keyword evidence="10" id="KW-1185">Reference proteome</keyword>
<reference evidence="9" key="1">
    <citation type="journal article" date="2020" name="Stud. Mycol.">
        <title>101 Dothideomycetes genomes: a test case for predicting lifestyles and emergence of pathogens.</title>
        <authorList>
            <person name="Haridas S."/>
            <person name="Albert R."/>
            <person name="Binder M."/>
            <person name="Bloem J."/>
            <person name="Labutti K."/>
            <person name="Salamov A."/>
            <person name="Andreopoulos B."/>
            <person name="Baker S."/>
            <person name="Barry K."/>
            <person name="Bills G."/>
            <person name="Bluhm B."/>
            <person name="Cannon C."/>
            <person name="Castanera R."/>
            <person name="Culley D."/>
            <person name="Daum C."/>
            <person name="Ezra D."/>
            <person name="Gonzalez J."/>
            <person name="Henrissat B."/>
            <person name="Kuo A."/>
            <person name="Liang C."/>
            <person name="Lipzen A."/>
            <person name="Lutzoni F."/>
            <person name="Magnuson J."/>
            <person name="Mondo S."/>
            <person name="Nolan M."/>
            <person name="Ohm R."/>
            <person name="Pangilinan J."/>
            <person name="Park H.-J."/>
            <person name="Ramirez L."/>
            <person name="Alfaro M."/>
            <person name="Sun H."/>
            <person name="Tritt A."/>
            <person name="Yoshinaga Y."/>
            <person name="Zwiers L.-H."/>
            <person name="Turgeon B."/>
            <person name="Goodwin S."/>
            <person name="Spatafora J."/>
            <person name="Crous P."/>
            <person name="Grigoriev I."/>
        </authorList>
    </citation>
    <scope>NUCLEOTIDE SEQUENCE</scope>
    <source>
        <strain evidence="9">CBS 690.94</strain>
    </source>
</reference>
<name>A0A9P4PRP8_9PLEO</name>
<gene>
    <name evidence="9" type="ORF">P171DRAFT_441295</name>
</gene>
<comment type="subcellular location">
    <subcellularLocation>
        <location evidence="1">Membrane</location>
        <topology evidence="1">Multi-pass membrane protein</topology>
    </subcellularLocation>
</comment>
<dbReference type="Proteomes" id="UP000799764">
    <property type="component" value="Unassembled WGS sequence"/>
</dbReference>
<evidence type="ECO:0000256" key="3">
    <source>
        <dbReference type="ARBA" id="ARBA00022989"/>
    </source>
</evidence>
<evidence type="ECO:0000256" key="6">
    <source>
        <dbReference type="SAM" id="MobiDB-lite"/>
    </source>
</evidence>
<feature type="region of interest" description="Disordered" evidence="6">
    <location>
        <begin position="415"/>
        <end position="441"/>
    </location>
</feature>
<organism evidence="9 10">
    <name type="scientific">Karstenula rhodostoma CBS 690.94</name>
    <dbReference type="NCBI Taxonomy" id="1392251"/>
    <lineage>
        <taxon>Eukaryota</taxon>
        <taxon>Fungi</taxon>
        <taxon>Dikarya</taxon>
        <taxon>Ascomycota</taxon>
        <taxon>Pezizomycotina</taxon>
        <taxon>Dothideomycetes</taxon>
        <taxon>Pleosporomycetidae</taxon>
        <taxon>Pleosporales</taxon>
        <taxon>Massarineae</taxon>
        <taxon>Didymosphaeriaceae</taxon>
        <taxon>Karstenula</taxon>
    </lineage>
</organism>
<keyword evidence="3 7" id="KW-1133">Transmembrane helix</keyword>
<dbReference type="EMBL" id="MU001495">
    <property type="protein sequence ID" value="KAF2449025.1"/>
    <property type="molecule type" value="Genomic_DNA"/>
</dbReference>